<dbReference type="RefSeq" id="WP_339574988.1">
    <property type="nucleotide sequence ID" value="NZ_JBBIAA010000009.1"/>
</dbReference>
<reference evidence="2 3" key="1">
    <citation type="journal article" date="2017" name="Int. J. Syst. Evol. Microbiol.">
        <title>Pseudokineococcus basanitobsidens sp. nov., isolated from volcanic rock.</title>
        <authorList>
            <person name="Lee D.W."/>
            <person name="Park M.Y."/>
            <person name="Kim J.J."/>
            <person name="Kim B.S."/>
        </authorList>
    </citation>
    <scope>NUCLEOTIDE SEQUENCE [LARGE SCALE GENOMIC DNA]</scope>
    <source>
        <strain evidence="2 3">DSM 103726</strain>
    </source>
</reference>
<evidence type="ECO:0000313" key="3">
    <source>
        <dbReference type="Proteomes" id="UP001387100"/>
    </source>
</evidence>
<dbReference type="PANTHER" id="PTHR22642">
    <property type="entry name" value="IMIDAZOLONEPROPIONASE"/>
    <property type="match status" value="1"/>
</dbReference>
<evidence type="ECO:0000313" key="2">
    <source>
        <dbReference type="EMBL" id="MEJ5945603.1"/>
    </source>
</evidence>
<sequence length="522" mass="54175">MDAHRDEGAPDALLLHDVRLVGAPDPRRARDVLLRGGWVVAVADRGTLPAPAGRVLDAGGSALLPGLRDEHVHLSDWAADAHRPDVSGAASPQEAAALLAVADAARGRRDDVLVGRGFRDGLWQEAPRAAHLDAALPGRPVVVASQDLHSAWCSTEAARRFGVTEPTGLLTEGAAMALLGDAGRLPEGLGDVWTLEAAQAAAARGVTAVVDLQRADPWDWARRADVVRPDDAPGGAGGGGPALRVAVGVWREHLDAVLAAGLRTGDPLPRATDPVAADRVRVGPLKVFVDGSLGTRTAFCRSAYAGGEEHGLLLTPPHELEHLLRRATSAGLTTAVHAIGDAGVRAALDGYEAAGCRGRVEHAQQVLPEDVPRFAALGVTASVQPRHAVDDRDLADRHWAGATAHAFPYADLLAAGADVVLGSDAPVAALDPWDALACAVHRSVDGREPWHPEQHLTLRQALTASCGGRSHVRVGDVADLVLLAEDPAGTLERGGPGALRSPEVLGTLVGGRWTHRAAGLGA</sequence>
<comment type="caution">
    <text evidence="2">The sequence shown here is derived from an EMBL/GenBank/DDBJ whole genome shotgun (WGS) entry which is preliminary data.</text>
</comment>
<accession>A0ABU8RKX7</accession>
<dbReference type="InterPro" id="IPR032466">
    <property type="entry name" value="Metal_Hydrolase"/>
</dbReference>
<dbReference type="Gene3D" id="3.20.20.140">
    <property type="entry name" value="Metal-dependent hydrolases"/>
    <property type="match status" value="1"/>
</dbReference>
<dbReference type="InterPro" id="IPR011059">
    <property type="entry name" value="Metal-dep_hydrolase_composite"/>
</dbReference>
<dbReference type="PANTHER" id="PTHR22642:SF2">
    <property type="entry name" value="PROTEIN LONG AFTER FAR-RED 3"/>
    <property type="match status" value="1"/>
</dbReference>
<dbReference type="EMBL" id="JBBIAA010000009">
    <property type="protein sequence ID" value="MEJ5945603.1"/>
    <property type="molecule type" value="Genomic_DNA"/>
</dbReference>
<dbReference type="InterPro" id="IPR013108">
    <property type="entry name" value="Amidohydro_3"/>
</dbReference>
<gene>
    <name evidence="2" type="ORF">WDZ17_09900</name>
</gene>
<dbReference type="Gene3D" id="3.10.310.70">
    <property type="match status" value="1"/>
</dbReference>
<dbReference type="SUPFAM" id="SSF51338">
    <property type="entry name" value="Composite domain of metallo-dependent hydrolases"/>
    <property type="match status" value="1"/>
</dbReference>
<keyword evidence="3" id="KW-1185">Reference proteome</keyword>
<evidence type="ECO:0000259" key="1">
    <source>
        <dbReference type="Pfam" id="PF07969"/>
    </source>
</evidence>
<dbReference type="Proteomes" id="UP001387100">
    <property type="component" value="Unassembled WGS sequence"/>
</dbReference>
<dbReference type="Gene3D" id="2.30.40.10">
    <property type="entry name" value="Urease, subunit C, domain 1"/>
    <property type="match status" value="1"/>
</dbReference>
<proteinExistence type="predicted"/>
<dbReference type="Pfam" id="PF07969">
    <property type="entry name" value="Amidohydro_3"/>
    <property type="match status" value="1"/>
</dbReference>
<feature type="domain" description="Amidohydrolase 3" evidence="1">
    <location>
        <begin position="54"/>
        <end position="512"/>
    </location>
</feature>
<organism evidence="2 3">
    <name type="scientific">Pseudokineococcus basanitobsidens</name>
    <dbReference type="NCBI Taxonomy" id="1926649"/>
    <lineage>
        <taxon>Bacteria</taxon>
        <taxon>Bacillati</taxon>
        <taxon>Actinomycetota</taxon>
        <taxon>Actinomycetes</taxon>
        <taxon>Kineosporiales</taxon>
        <taxon>Kineosporiaceae</taxon>
        <taxon>Pseudokineococcus</taxon>
    </lineage>
</organism>
<protein>
    <submittedName>
        <fullName evidence="2">Amidohydrolase family protein</fullName>
    </submittedName>
</protein>
<dbReference type="SUPFAM" id="SSF51556">
    <property type="entry name" value="Metallo-dependent hydrolases"/>
    <property type="match status" value="1"/>
</dbReference>
<name>A0ABU8RKX7_9ACTN</name>